<proteinExistence type="predicted"/>
<dbReference type="InterPro" id="IPR047137">
    <property type="entry name" value="ORF3"/>
</dbReference>
<dbReference type="PANTHER" id="PTHR33824">
    <property type="entry name" value="POLYKETIDE CYCLASE/DEHYDRASE AND LIPID TRANSPORT SUPERFAMILY PROTEIN"/>
    <property type="match status" value="1"/>
</dbReference>
<organism evidence="4">
    <name type="scientific">Chromera velia CCMP2878</name>
    <dbReference type="NCBI Taxonomy" id="1169474"/>
    <lineage>
        <taxon>Eukaryota</taxon>
        <taxon>Sar</taxon>
        <taxon>Alveolata</taxon>
        <taxon>Colpodellida</taxon>
        <taxon>Chromeraceae</taxon>
        <taxon>Chromera</taxon>
    </lineage>
</organism>
<evidence type="ECO:0000256" key="2">
    <source>
        <dbReference type="SAM" id="SignalP"/>
    </source>
</evidence>
<keyword evidence="2" id="KW-0732">Signal</keyword>
<feature type="compositionally biased region" description="Basic and acidic residues" evidence="1">
    <location>
        <begin position="216"/>
        <end position="234"/>
    </location>
</feature>
<dbReference type="SUPFAM" id="SSF55961">
    <property type="entry name" value="Bet v1-like"/>
    <property type="match status" value="1"/>
</dbReference>
<dbReference type="VEuPathDB" id="CryptoDB:Cvel_24569"/>
<accession>A0A0G4H3L3</accession>
<reference evidence="4" key="1">
    <citation type="submission" date="2014-11" db="EMBL/GenBank/DDBJ databases">
        <authorList>
            <person name="Otto D Thomas"/>
            <person name="Naeem Raeece"/>
        </authorList>
    </citation>
    <scope>NUCLEOTIDE SEQUENCE</scope>
</reference>
<dbReference type="EMBL" id="CDMZ01001846">
    <property type="protein sequence ID" value="CEM38305.1"/>
    <property type="molecule type" value="Genomic_DNA"/>
</dbReference>
<protein>
    <recommendedName>
        <fullName evidence="3">Coenzyme Q-binding protein COQ10 START domain-containing protein</fullName>
    </recommendedName>
</protein>
<dbReference type="AlphaFoldDB" id="A0A0G4H3L3"/>
<evidence type="ECO:0000313" key="4">
    <source>
        <dbReference type="EMBL" id="CEM38305.1"/>
    </source>
</evidence>
<name>A0A0G4H3L3_9ALVE</name>
<gene>
    <name evidence="4" type="ORF">Cvel_24569</name>
</gene>
<dbReference type="InterPro" id="IPR005031">
    <property type="entry name" value="COQ10_START"/>
</dbReference>
<sequence length="348" mass="38990">MRGQSCRSLAWLAWFVLSVYASSTVLVAASFERLKCKGSRKFCRKIVGNKGRMTGSGVDHRGDAAHPSPSTSTSTFASREQERQRRWNSHSITMELDISAFQAFDAFVRLPDHPIWCPWLRKVEWVDEKKGVSRWHMSKLGVNMSWLARNAEVRRPSVISWESLSTEEERGTGNILHRGRVSFEALGDGESKGGNGKKVERVNLPLGDPKSVGETARSERGVMSDGEERGGRGDWSSKLHFQLRRMRQGAQDARRSFFDSFVSGLEEEPEQVEEPVEPLTGRCRVEMTVSYSMPRVLSALVSSLGGGWFVAGSLKGDLERFHEHAKRCVAEENKANFENPQSGDGNVR</sequence>
<feature type="signal peptide" evidence="2">
    <location>
        <begin position="1"/>
        <end position="21"/>
    </location>
</feature>
<evidence type="ECO:0000259" key="3">
    <source>
        <dbReference type="Pfam" id="PF03364"/>
    </source>
</evidence>
<feature type="region of interest" description="Disordered" evidence="1">
    <location>
        <begin position="53"/>
        <end position="81"/>
    </location>
</feature>
<evidence type="ECO:0000256" key="1">
    <source>
        <dbReference type="SAM" id="MobiDB-lite"/>
    </source>
</evidence>
<dbReference type="Gene3D" id="3.30.530.20">
    <property type="match status" value="1"/>
</dbReference>
<feature type="chain" id="PRO_5005191539" description="Coenzyme Q-binding protein COQ10 START domain-containing protein" evidence="2">
    <location>
        <begin position="22"/>
        <end position="348"/>
    </location>
</feature>
<feature type="region of interest" description="Disordered" evidence="1">
    <location>
        <begin position="186"/>
        <end position="234"/>
    </location>
</feature>
<dbReference type="InterPro" id="IPR023393">
    <property type="entry name" value="START-like_dom_sf"/>
</dbReference>
<dbReference type="PANTHER" id="PTHR33824:SF7">
    <property type="entry name" value="POLYKETIDE CYCLASE_DEHYDRASE AND LIPID TRANSPORT SUPERFAMILY PROTEIN"/>
    <property type="match status" value="1"/>
</dbReference>
<dbReference type="Pfam" id="PF03364">
    <property type="entry name" value="Polyketide_cyc"/>
    <property type="match status" value="1"/>
</dbReference>
<feature type="domain" description="Coenzyme Q-binding protein COQ10 START" evidence="3">
    <location>
        <begin position="99"/>
        <end position="171"/>
    </location>
</feature>